<keyword evidence="8" id="KW-0560">Oxidoreductase</keyword>
<keyword evidence="5" id="KW-0575">Peroxidase</keyword>
<evidence type="ECO:0000256" key="1">
    <source>
        <dbReference type="ARBA" id="ARBA00000189"/>
    </source>
</evidence>
<dbReference type="Proteomes" id="UP000585474">
    <property type="component" value="Unassembled WGS sequence"/>
</dbReference>
<dbReference type="SUPFAM" id="SSF48113">
    <property type="entry name" value="Heme-dependent peroxidases"/>
    <property type="match status" value="1"/>
</dbReference>
<protein>
    <recommendedName>
        <fullName evidence="4">peroxidase</fullName>
        <ecNumber evidence="4">1.11.1.7</ecNumber>
    </recommendedName>
</protein>
<comment type="cofactor">
    <cofactor evidence="3">
        <name>heme b</name>
        <dbReference type="ChEBI" id="CHEBI:60344"/>
    </cofactor>
</comment>
<dbReference type="EMBL" id="BJWL01000270">
    <property type="protein sequence ID" value="GFS37096.1"/>
    <property type="molecule type" value="Genomic_DNA"/>
</dbReference>
<evidence type="ECO:0000256" key="3">
    <source>
        <dbReference type="ARBA" id="ARBA00001970"/>
    </source>
</evidence>
<dbReference type="PROSITE" id="PS50873">
    <property type="entry name" value="PEROXIDASE_4"/>
    <property type="match status" value="1"/>
</dbReference>
<evidence type="ECO:0000256" key="2">
    <source>
        <dbReference type="ARBA" id="ARBA00001913"/>
    </source>
</evidence>
<comment type="caution">
    <text evidence="11">The sequence shown here is derived from an EMBL/GenBank/DDBJ whole genome shotgun (WGS) entry which is preliminary data.</text>
</comment>
<keyword evidence="7" id="KW-0479">Metal-binding</keyword>
<dbReference type="AlphaFoldDB" id="A0A7J0DKC0"/>
<evidence type="ECO:0000256" key="6">
    <source>
        <dbReference type="ARBA" id="ARBA00022617"/>
    </source>
</evidence>
<dbReference type="GO" id="GO:0006979">
    <property type="term" value="P:response to oxidative stress"/>
    <property type="evidence" value="ECO:0007669"/>
    <property type="project" value="InterPro"/>
</dbReference>
<dbReference type="InterPro" id="IPR000823">
    <property type="entry name" value="Peroxidase_pln"/>
</dbReference>
<dbReference type="GO" id="GO:0140825">
    <property type="term" value="F:lactoperoxidase activity"/>
    <property type="evidence" value="ECO:0007669"/>
    <property type="project" value="UniProtKB-EC"/>
</dbReference>
<evidence type="ECO:0000256" key="5">
    <source>
        <dbReference type="ARBA" id="ARBA00022559"/>
    </source>
</evidence>
<dbReference type="Gene3D" id="1.10.420.10">
    <property type="entry name" value="Peroxidase, domain 2"/>
    <property type="match status" value="1"/>
</dbReference>
<evidence type="ECO:0000256" key="4">
    <source>
        <dbReference type="ARBA" id="ARBA00012313"/>
    </source>
</evidence>
<accession>A0A7J0DKC0</accession>
<evidence type="ECO:0000259" key="10">
    <source>
        <dbReference type="PROSITE" id="PS50873"/>
    </source>
</evidence>
<dbReference type="InterPro" id="IPR002016">
    <property type="entry name" value="Haem_peroxidase"/>
</dbReference>
<sequence>MESSVSIEYYQGLSSSISSGSVFGPRYCESLLRGRGLLFADQQLMASDETAELVRAYAFNDGTTFRIDFARAMVKMSNLDVLTGSQRQIQFNCSRLVTSN</sequence>
<comment type="cofactor">
    <cofactor evidence="2">
        <name>Ca(2+)</name>
        <dbReference type="ChEBI" id="CHEBI:29108"/>
    </cofactor>
</comment>
<evidence type="ECO:0000256" key="9">
    <source>
        <dbReference type="ARBA" id="ARBA00023004"/>
    </source>
</evidence>
<dbReference type="OrthoDB" id="1738961at2759"/>
<dbReference type="PANTHER" id="PTHR31388:SF5">
    <property type="entry name" value="PEROXIDASE"/>
    <property type="match status" value="1"/>
</dbReference>
<evidence type="ECO:0000313" key="12">
    <source>
        <dbReference type="Proteomes" id="UP000585474"/>
    </source>
</evidence>
<comment type="catalytic activity">
    <reaction evidence="1">
        <text>2 a phenolic donor + H2O2 = 2 a phenolic radical donor + 2 H2O</text>
        <dbReference type="Rhea" id="RHEA:56136"/>
        <dbReference type="ChEBI" id="CHEBI:15377"/>
        <dbReference type="ChEBI" id="CHEBI:16240"/>
        <dbReference type="ChEBI" id="CHEBI:139520"/>
        <dbReference type="ChEBI" id="CHEBI:139521"/>
        <dbReference type="EC" id="1.11.1.7"/>
    </reaction>
</comment>
<keyword evidence="12" id="KW-1185">Reference proteome</keyword>
<name>A0A7J0DKC0_9ERIC</name>
<reference evidence="12" key="1">
    <citation type="submission" date="2019-07" db="EMBL/GenBank/DDBJ databases">
        <title>De Novo Assembly of kiwifruit Actinidia rufa.</title>
        <authorList>
            <person name="Sugita-Konishi S."/>
            <person name="Sato K."/>
            <person name="Mori E."/>
            <person name="Abe Y."/>
            <person name="Kisaki G."/>
            <person name="Hamano K."/>
            <person name="Suezawa K."/>
            <person name="Otani M."/>
            <person name="Fukuda T."/>
            <person name="Manabe T."/>
            <person name="Gomi K."/>
            <person name="Tabuchi M."/>
            <person name="Akimitsu K."/>
            <person name="Kataoka I."/>
        </authorList>
    </citation>
    <scope>NUCLEOTIDE SEQUENCE [LARGE SCALE GENOMIC DNA]</scope>
    <source>
        <strain evidence="12">cv. Fuchu</strain>
    </source>
</reference>
<keyword evidence="6" id="KW-0349">Heme</keyword>
<gene>
    <name evidence="11" type="ORF">Acr_00g0049810</name>
</gene>
<organism evidence="11 12">
    <name type="scientific">Actinidia rufa</name>
    <dbReference type="NCBI Taxonomy" id="165716"/>
    <lineage>
        <taxon>Eukaryota</taxon>
        <taxon>Viridiplantae</taxon>
        <taxon>Streptophyta</taxon>
        <taxon>Embryophyta</taxon>
        <taxon>Tracheophyta</taxon>
        <taxon>Spermatophyta</taxon>
        <taxon>Magnoliopsida</taxon>
        <taxon>eudicotyledons</taxon>
        <taxon>Gunneridae</taxon>
        <taxon>Pentapetalae</taxon>
        <taxon>asterids</taxon>
        <taxon>Ericales</taxon>
        <taxon>Actinidiaceae</taxon>
        <taxon>Actinidia</taxon>
    </lineage>
</organism>
<dbReference type="PANTHER" id="PTHR31388">
    <property type="entry name" value="PEROXIDASE 72-RELATED"/>
    <property type="match status" value="1"/>
</dbReference>
<evidence type="ECO:0000313" key="11">
    <source>
        <dbReference type="EMBL" id="GFS37096.1"/>
    </source>
</evidence>
<evidence type="ECO:0000256" key="8">
    <source>
        <dbReference type="ARBA" id="ARBA00023002"/>
    </source>
</evidence>
<dbReference type="GO" id="GO:0046872">
    <property type="term" value="F:metal ion binding"/>
    <property type="evidence" value="ECO:0007669"/>
    <property type="project" value="UniProtKB-KW"/>
</dbReference>
<keyword evidence="9" id="KW-0408">Iron</keyword>
<evidence type="ECO:0000256" key="7">
    <source>
        <dbReference type="ARBA" id="ARBA00022723"/>
    </source>
</evidence>
<dbReference type="GO" id="GO:0020037">
    <property type="term" value="F:heme binding"/>
    <property type="evidence" value="ECO:0007669"/>
    <property type="project" value="InterPro"/>
</dbReference>
<dbReference type="EC" id="1.11.1.7" evidence="4"/>
<feature type="domain" description="Plant heme peroxidase family profile" evidence="10">
    <location>
        <begin position="1"/>
        <end position="97"/>
    </location>
</feature>
<dbReference type="InterPro" id="IPR010255">
    <property type="entry name" value="Haem_peroxidase_sf"/>
</dbReference>
<dbReference type="PRINTS" id="PR00461">
    <property type="entry name" value="PLPEROXIDASE"/>
</dbReference>
<proteinExistence type="predicted"/>